<organism evidence="2 3">
    <name type="scientific">Pogonophryne albipinna</name>
    <dbReference type="NCBI Taxonomy" id="1090488"/>
    <lineage>
        <taxon>Eukaryota</taxon>
        <taxon>Metazoa</taxon>
        <taxon>Chordata</taxon>
        <taxon>Craniata</taxon>
        <taxon>Vertebrata</taxon>
        <taxon>Euteleostomi</taxon>
        <taxon>Actinopterygii</taxon>
        <taxon>Neopterygii</taxon>
        <taxon>Teleostei</taxon>
        <taxon>Neoteleostei</taxon>
        <taxon>Acanthomorphata</taxon>
        <taxon>Eupercaria</taxon>
        <taxon>Perciformes</taxon>
        <taxon>Notothenioidei</taxon>
        <taxon>Pogonophryne</taxon>
    </lineage>
</organism>
<accession>A0AAD6AH97</accession>
<dbReference type="EMBL" id="JAPTMU010000021">
    <property type="protein sequence ID" value="KAJ4925083.1"/>
    <property type="molecule type" value="Genomic_DNA"/>
</dbReference>
<name>A0AAD6AH97_9TELE</name>
<feature type="region of interest" description="Disordered" evidence="1">
    <location>
        <begin position="84"/>
        <end position="110"/>
    </location>
</feature>
<feature type="region of interest" description="Disordered" evidence="1">
    <location>
        <begin position="15"/>
        <end position="51"/>
    </location>
</feature>
<evidence type="ECO:0000313" key="2">
    <source>
        <dbReference type="EMBL" id="KAJ4925083.1"/>
    </source>
</evidence>
<keyword evidence="3" id="KW-1185">Reference proteome</keyword>
<reference evidence="2" key="1">
    <citation type="submission" date="2022-11" db="EMBL/GenBank/DDBJ databases">
        <title>Chromosome-level genome of Pogonophryne albipinna.</title>
        <authorList>
            <person name="Jo E."/>
        </authorList>
    </citation>
    <scope>NUCLEOTIDE SEQUENCE</scope>
    <source>
        <strain evidence="2">SGF0006</strain>
        <tissue evidence="2">Muscle</tissue>
    </source>
</reference>
<protein>
    <submittedName>
        <fullName evidence="2">Uncharacterized protein</fullName>
    </submittedName>
</protein>
<dbReference type="AlphaFoldDB" id="A0AAD6AH97"/>
<dbReference type="Proteomes" id="UP001219934">
    <property type="component" value="Unassembled WGS sequence"/>
</dbReference>
<feature type="non-terminal residue" evidence="2">
    <location>
        <position position="110"/>
    </location>
</feature>
<comment type="caution">
    <text evidence="2">The sequence shown here is derived from an EMBL/GenBank/DDBJ whole genome shotgun (WGS) entry which is preliminary data.</text>
</comment>
<feature type="non-terminal residue" evidence="2">
    <location>
        <position position="1"/>
    </location>
</feature>
<feature type="compositionally biased region" description="Basic and acidic residues" evidence="1">
    <location>
        <begin position="34"/>
        <end position="49"/>
    </location>
</feature>
<evidence type="ECO:0000256" key="1">
    <source>
        <dbReference type="SAM" id="MobiDB-lite"/>
    </source>
</evidence>
<gene>
    <name evidence="2" type="ORF">JOQ06_017821</name>
</gene>
<evidence type="ECO:0000313" key="3">
    <source>
        <dbReference type="Proteomes" id="UP001219934"/>
    </source>
</evidence>
<proteinExistence type="predicted"/>
<sequence length="110" mass="12100">RKVNAWPVSCCSAAPEGSLLSSRRPIRGLPRLATPDRREHQNNNTEKSRLTALCDSNQNGAWPLPDIDCEPRGEQKLQSSACPLVSCKTGPSHSEAENRPPLQAQHFSSR</sequence>